<name>A0A3G6YIX8_ACIPI</name>
<dbReference type="EMBL" id="CP033540">
    <property type="protein sequence ID" value="AZC00311.1"/>
    <property type="molecule type" value="Genomic_DNA"/>
</dbReference>
<organism evidence="1 2">
    <name type="scientific">Acinetobacter pittii</name>
    <name type="common">Acinetobacter genomosp. 3</name>
    <dbReference type="NCBI Taxonomy" id="48296"/>
    <lineage>
        <taxon>Bacteria</taxon>
        <taxon>Pseudomonadati</taxon>
        <taxon>Pseudomonadota</taxon>
        <taxon>Gammaproteobacteria</taxon>
        <taxon>Moraxellales</taxon>
        <taxon>Moraxellaceae</taxon>
        <taxon>Acinetobacter</taxon>
        <taxon>Acinetobacter calcoaceticus/baumannii complex</taxon>
    </lineage>
</organism>
<protein>
    <submittedName>
        <fullName evidence="1">Uncharacterized protein</fullName>
    </submittedName>
</protein>
<accession>A0A3G6YIX8</accession>
<proteinExistence type="predicted"/>
<evidence type="ECO:0000313" key="2">
    <source>
        <dbReference type="Proteomes" id="UP000254410"/>
    </source>
</evidence>
<reference evidence="1 2" key="1">
    <citation type="submission" date="2018-11" db="EMBL/GenBank/DDBJ databases">
        <authorList>
            <person name="Kuo S.-C."/>
            <person name="Chen F.-J."/>
            <person name="Liao Y.-C."/>
        </authorList>
    </citation>
    <scope>NUCLEOTIDE SEQUENCE [LARGE SCALE GENOMIC DNA]</scope>
    <source>
        <strain evidence="1 2">2014S06-099</strain>
    </source>
</reference>
<sequence>MDRVEPDGFVCGRLDIGQPFGCHSQYVQLETKVIGIDLGQELKPTTPVKTRDFTVTVVVPEIDGHLMFVFLKDIKGRTIGQISHSLIFFKMDLLEGLDSQIMAEHHYKGGLPILRGNDE</sequence>
<gene>
    <name evidence="1" type="ORF">DKE52_006245</name>
</gene>
<evidence type="ECO:0000313" key="1">
    <source>
        <dbReference type="EMBL" id="AZC00311.1"/>
    </source>
</evidence>
<dbReference type="Proteomes" id="UP000254410">
    <property type="component" value="Chromosome"/>
</dbReference>
<reference evidence="1 2" key="2">
    <citation type="submission" date="2018-12" db="EMBL/GenBank/DDBJ databases">
        <title>Molecular Epidemiology of Emerging Carbapenem-Resistance in Acinetobacter nosocomialis and Acinetobacter pittii in Taiwan, 2010-2014.</title>
        <authorList>
            <person name="Huang W.-C."/>
            <person name="Wang H.-Y."/>
            <person name="Lai J.-F."/>
            <person name="Lauderdale T.-L."/>
            <person name="Sytwu H.-K."/>
        </authorList>
    </citation>
    <scope>NUCLEOTIDE SEQUENCE [LARGE SCALE GENOMIC DNA]</scope>
    <source>
        <strain evidence="1 2">2014S06-099</strain>
    </source>
</reference>
<dbReference type="AlphaFoldDB" id="A0A3G6YIX8"/>